<dbReference type="Gene3D" id="3.10.20.90">
    <property type="entry name" value="Phosphatidylinositol 3-kinase Catalytic Subunit, Chain A, domain 1"/>
    <property type="match status" value="2"/>
</dbReference>
<dbReference type="Pfam" id="PF00784">
    <property type="entry name" value="MyTH4"/>
    <property type="match status" value="2"/>
</dbReference>
<dbReference type="PROSITE" id="PS50002">
    <property type="entry name" value="SH3"/>
    <property type="match status" value="1"/>
</dbReference>
<dbReference type="InterPro" id="IPR051567">
    <property type="entry name" value="Unconventional_Myosin_ATPase"/>
</dbReference>
<dbReference type="PANTHER" id="PTHR22692:SF24">
    <property type="entry name" value="MYOSIN VIIB"/>
    <property type="match status" value="1"/>
</dbReference>
<dbReference type="Pfam" id="PF21989">
    <property type="entry name" value="RA_2"/>
    <property type="match status" value="2"/>
</dbReference>
<dbReference type="OrthoDB" id="6108017at2759"/>
<evidence type="ECO:0000256" key="10">
    <source>
        <dbReference type="ARBA" id="ARBA00023203"/>
    </source>
</evidence>
<dbReference type="InterPro" id="IPR000857">
    <property type="entry name" value="MyTH4_dom"/>
</dbReference>
<dbReference type="PROSITE" id="PS51456">
    <property type="entry name" value="MYOSIN_MOTOR"/>
    <property type="match status" value="1"/>
</dbReference>
<protein>
    <submittedName>
        <fullName evidence="18">(spotted green pufferfish) hypothetical protein</fullName>
    </submittedName>
</protein>
<dbReference type="InterPro" id="IPR002404">
    <property type="entry name" value="IRS_PTB"/>
</dbReference>
<dbReference type="InterPro" id="IPR000299">
    <property type="entry name" value="FERM_domain"/>
</dbReference>
<reference evidence="18" key="2">
    <citation type="submission" date="2004-02" db="EMBL/GenBank/DDBJ databases">
        <authorList>
            <consortium name="Genoscope"/>
            <consortium name="Whitehead Institute Centre for Genome Research"/>
        </authorList>
    </citation>
    <scope>NUCLEOTIDE SEQUENCE</scope>
</reference>
<dbReference type="InterPro" id="IPR014352">
    <property type="entry name" value="FERM/acyl-CoA-bd_prot_sf"/>
</dbReference>
<dbReference type="GO" id="GO:0120025">
    <property type="term" value="C:plasma membrane bounded cell projection"/>
    <property type="evidence" value="ECO:0007669"/>
    <property type="project" value="UniProtKB-ARBA"/>
</dbReference>
<keyword evidence="6" id="KW-0547">Nucleotide-binding</keyword>
<dbReference type="PROSITE" id="PS50057">
    <property type="entry name" value="FERM_3"/>
    <property type="match status" value="2"/>
</dbReference>
<dbReference type="Gene3D" id="2.30.30.40">
    <property type="entry name" value="SH3 Domains"/>
    <property type="match status" value="1"/>
</dbReference>
<dbReference type="Gene3D" id="6.20.240.20">
    <property type="match status" value="1"/>
</dbReference>
<evidence type="ECO:0000259" key="17">
    <source>
        <dbReference type="PROSITE" id="PS51456"/>
    </source>
</evidence>
<dbReference type="SMART" id="SM00326">
    <property type="entry name" value="SH3"/>
    <property type="match status" value="1"/>
</dbReference>
<dbReference type="Pfam" id="PF07653">
    <property type="entry name" value="SH3_2"/>
    <property type="match status" value="1"/>
</dbReference>
<evidence type="ECO:0000259" key="14">
    <source>
        <dbReference type="PROSITE" id="PS50002"/>
    </source>
</evidence>
<reference evidence="18" key="1">
    <citation type="journal article" date="2004" name="Nature">
        <title>Genome duplication in the teleost fish Tetraodon nigroviridis reveals the early vertebrate proto-karyotype.</title>
        <authorList>
            <person name="Jaillon O."/>
            <person name="Aury J.-M."/>
            <person name="Brunet F."/>
            <person name="Petit J.-L."/>
            <person name="Stange-Thomann N."/>
            <person name="Mauceli E."/>
            <person name="Bouneau L."/>
            <person name="Fischer C."/>
            <person name="Ozouf-Costaz C."/>
            <person name="Bernot A."/>
            <person name="Nicaud S."/>
            <person name="Jaffe D."/>
            <person name="Fisher S."/>
            <person name="Lutfalla G."/>
            <person name="Dossat C."/>
            <person name="Segurens B."/>
            <person name="Dasilva C."/>
            <person name="Salanoubat M."/>
            <person name="Levy M."/>
            <person name="Boudet N."/>
            <person name="Castellano S."/>
            <person name="Anthouard V."/>
            <person name="Jubin C."/>
            <person name="Castelli V."/>
            <person name="Katinka M."/>
            <person name="Vacherie B."/>
            <person name="Biemont C."/>
            <person name="Skalli Z."/>
            <person name="Cattolico L."/>
            <person name="Poulain J."/>
            <person name="De Berardinis V."/>
            <person name="Cruaud C."/>
            <person name="Duprat S."/>
            <person name="Brottier P."/>
            <person name="Coutanceau J.-P."/>
            <person name="Gouzy J."/>
            <person name="Parra G."/>
            <person name="Lardier G."/>
            <person name="Chapple C."/>
            <person name="McKernan K.J."/>
            <person name="McEwan P."/>
            <person name="Bosak S."/>
            <person name="Kellis M."/>
            <person name="Volff J.-N."/>
            <person name="Guigo R."/>
            <person name="Zody M.C."/>
            <person name="Mesirov J."/>
            <person name="Lindblad-Toh K."/>
            <person name="Birren B."/>
            <person name="Nusbaum C."/>
            <person name="Kahn D."/>
            <person name="Robinson-Rechavi M."/>
            <person name="Laudet V."/>
            <person name="Schachter V."/>
            <person name="Quetier F."/>
            <person name="Saurin W."/>
            <person name="Scarpelli C."/>
            <person name="Wincker P."/>
            <person name="Lander E.S."/>
            <person name="Weissenbach J."/>
            <person name="Roest Crollius H."/>
        </authorList>
    </citation>
    <scope>NUCLEOTIDE SEQUENCE [LARGE SCALE GENOMIC DNA]</scope>
</reference>
<dbReference type="SUPFAM" id="SSF50044">
    <property type="entry name" value="SH3-domain"/>
    <property type="match status" value="1"/>
</dbReference>
<dbReference type="SMART" id="SM00242">
    <property type="entry name" value="MYSc"/>
    <property type="match status" value="1"/>
</dbReference>
<dbReference type="InterPro" id="IPR001609">
    <property type="entry name" value="Myosin_head_motor_dom-like"/>
</dbReference>
<evidence type="ECO:0000313" key="18">
    <source>
        <dbReference type="EMBL" id="CAG05649.1"/>
    </source>
</evidence>
<evidence type="ECO:0000256" key="7">
    <source>
        <dbReference type="ARBA" id="ARBA00022840"/>
    </source>
</evidence>
<dbReference type="GO" id="GO:0016459">
    <property type="term" value="C:myosin complex"/>
    <property type="evidence" value="ECO:0007669"/>
    <property type="project" value="UniProtKB-KW"/>
</dbReference>
<keyword evidence="7" id="KW-0067">ATP-binding</keyword>
<feature type="domain" description="FERM" evidence="15">
    <location>
        <begin position="784"/>
        <end position="1089"/>
    </location>
</feature>
<dbReference type="GO" id="GO:0003779">
    <property type="term" value="F:actin binding"/>
    <property type="evidence" value="ECO:0007669"/>
    <property type="project" value="UniProtKB-KW"/>
</dbReference>
<evidence type="ECO:0000256" key="3">
    <source>
        <dbReference type="ARBA" id="ARBA00022443"/>
    </source>
</evidence>
<proteinExistence type="inferred from homology"/>
<dbReference type="Gene3D" id="1.20.120.720">
    <property type="entry name" value="Myosin VI head, motor domain, U50 subdomain"/>
    <property type="match status" value="1"/>
</dbReference>
<accession>Q4S133</accession>
<dbReference type="Pfam" id="PF02174">
    <property type="entry name" value="IRS"/>
    <property type="match status" value="1"/>
</dbReference>
<feature type="domain" description="FERM" evidence="15">
    <location>
        <begin position="1403"/>
        <end position="1777"/>
    </location>
</feature>
<evidence type="ECO:0000256" key="1">
    <source>
        <dbReference type="ARBA" id="ARBA00004496"/>
    </source>
</evidence>
<dbReference type="Gene3D" id="1.20.58.530">
    <property type="match status" value="1"/>
</dbReference>
<evidence type="ECO:0000256" key="13">
    <source>
        <dbReference type="SAM" id="Phobius"/>
    </source>
</evidence>
<dbReference type="InterPro" id="IPR029071">
    <property type="entry name" value="Ubiquitin-like_domsf"/>
</dbReference>
<dbReference type="Gene3D" id="1.25.40.530">
    <property type="entry name" value="MyTH4 domain"/>
    <property type="match status" value="2"/>
</dbReference>
<feature type="region of interest" description="Actin-binding" evidence="12">
    <location>
        <begin position="328"/>
        <end position="350"/>
    </location>
</feature>
<comment type="caution">
    <text evidence="12">Lacks conserved residue(s) required for the propagation of feature annotation.</text>
</comment>
<dbReference type="Gene3D" id="1.20.80.10">
    <property type="match status" value="2"/>
</dbReference>
<evidence type="ECO:0000256" key="8">
    <source>
        <dbReference type="ARBA" id="ARBA00023123"/>
    </source>
</evidence>
<dbReference type="Gene3D" id="3.40.850.10">
    <property type="entry name" value="Kinesin motor domain"/>
    <property type="match status" value="1"/>
</dbReference>
<comment type="caution">
    <text evidence="18">The sequence shown here is derived from an EMBL/GenBank/DDBJ whole genome shotgun (WGS) entry which is preliminary data.</text>
</comment>
<dbReference type="InterPro" id="IPR041793">
    <property type="entry name" value="MyoVII_FERM_C1"/>
</dbReference>
<dbReference type="InterPro" id="IPR011993">
    <property type="entry name" value="PH-like_dom_sf"/>
</dbReference>
<evidence type="ECO:0000256" key="5">
    <source>
        <dbReference type="ARBA" id="ARBA00022737"/>
    </source>
</evidence>
<dbReference type="Gene3D" id="2.30.29.30">
    <property type="entry name" value="Pleckstrin-homology domain (PH domain)/Phosphotyrosine-binding domain (PTB)"/>
    <property type="match status" value="2"/>
</dbReference>
<dbReference type="CDD" id="cd13198">
    <property type="entry name" value="FERM_C1_MyoVII"/>
    <property type="match status" value="1"/>
</dbReference>
<dbReference type="InterPro" id="IPR027417">
    <property type="entry name" value="P-loop_NTPase"/>
</dbReference>
<dbReference type="InterPro" id="IPR036028">
    <property type="entry name" value="SH3-like_dom_sf"/>
</dbReference>
<dbReference type="GO" id="GO:0003774">
    <property type="term" value="F:cytoskeletal motor activity"/>
    <property type="evidence" value="ECO:0007669"/>
    <property type="project" value="InterPro"/>
</dbReference>
<keyword evidence="13" id="KW-1133">Transmembrane helix</keyword>
<dbReference type="CDD" id="cd23767">
    <property type="entry name" value="IQCD"/>
    <property type="match status" value="1"/>
</dbReference>
<keyword evidence="4" id="KW-0963">Cytoplasm</keyword>
<dbReference type="SMART" id="SM00139">
    <property type="entry name" value="MyTH4"/>
    <property type="match status" value="2"/>
</dbReference>
<dbReference type="EMBL" id="CAAE01014770">
    <property type="protein sequence ID" value="CAG05649.1"/>
    <property type="molecule type" value="Genomic_DNA"/>
</dbReference>
<evidence type="ECO:0000256" key="11">
    <source>
        <dbReference type="PROSITE-ProRule" id="PRU00192"/>
    </source>
</evidence>
<dbReference type="KEGG" id="tng:GSTEN00025745G001"/>
<dbReference type="PRINTS" id="PR00193">
    <property type="entry name" value="MYOSINHEAVY"/>
</dbReference>
<dbReference type="SUPFAM" id="SSF52540">
    <property type="entry name" value="P-loop containing nucleoside triphosphate hydrolases"/>
    <property type="match status" value="1"/>
</dbReference>
<evidence type="ECO:0000256" key="4">
    <source>
        <dbReference type="ARBA" id="ARBA00022490"/>
    </source>
</evidence>
<dbReference type="InterPro" id="IPR001452">
    <property type="entry name" value="SH3_domain"/>
</dbReference>
<feature type="domain" description="SH3" evidence="14">
    <location>
        <begin position="1087"/>
        <end position="1153"/>
    </location>
</feature>
<dbReference type="Pfam" id="PF00373">
    <property type="entry name" value="FERM_M"/>
    <property type="match status" value="1"/>
</dbReference>
<dbReference type="Pfam" id="PF00063">
    <property type="entry name" value="Myosin_head"/>
    <property type="match status" value="2"/>
</dbReference>
<sequence length="1792" mass="205837">MENNLEVCTIVKSSHFSMASQLLEVDSKELEKSLSQRSFMTATDSVSKALTSVQAMDGRDAFVKAIYGRLFIWVVDKINTVIYTQREESDDPQQTIGLLDIFGFENFDKNSFEQLCINFANEQLQQFFVKYVFRLEQEEYAQENIVWTRIDYQDNQKILDTLAIKPLNLLALIDEESNFPKGTDTTMLQKFDQAHGTGNVYVPPKNSYETQFGIQHFAGIVHYDSKGITFLTANFWWVSLLCVLTVCAVCLFLGFLEKNRDSLSSDLIQLVQKSTSKLLKQAFCDALSSLTTKSILNPRIITKAASVRQNVDAKKRVPTLIGQFRKSLDSLMKTLTSCQPFFIRCIKPNDFKKPMLFNRELCNSQLRYSGMMETIRIRKAGYPVRYTFDEFLGRYRVLLKAHLRDPQTESKKKCCQSICETVLRKQEDWKTGKTKIFLKDRHDTMLELERMKQLDVKALIIQRVLRGYKYRREFLRKRASAVVIQKYWRGHKSRKLLQMFLSAKQKEEEQRLLLERQAYLEEVLRQARETEAKARADAITDQEIVDSFFDFLPVMSGERESPGMENIEKRMGMEEIDIDDLPMEDDRLSEEDDLDEYSFSKFASMYFQGAATPTHIRQKLRQPLLYHEDEGDVLASLTVWWIILRFMGDLPEPKKQVQETSSKERDGPTLDRPLTSLEKLHIIVGYAIVRSDLRDEIYCQICKQLQDNNNRTSYFRGWILLSLCLGIFPPSEKFLKYLQSFIRFAPGGFTTYCAEKLRRTGMNGVRGEPPAWLELQATKTKKPIVVSVTLMDGRAVSLPVDSASTSKEICHLLANKINLTDQFGFSLYVTLYEKVLALGCGREHLMDAISQCEQEVKRRGGQEQHAPWRLSFRKEIFTPWHDCKEDKISTQLIYKQIIHGLNFGEYRCPKEDDYVQLTAKHLYIQHGADSSPENVKEAVKDCINASRLKARSEAKWVQMVSTAHAQGSYLSSKQKADAVKAEMVDYTRETWPMLFSRFFEVTKVSGPPLPKSSFIVAINWTGITFLDEKERRLLELSFPEVMGVNTIRDGKGQAASLLTLKGDFTLSGASAEDMTELITMFLSGLTERSRFAVTLREAETQDDPTFLSFKKGELIVIIRDDEYPQQRGWIKGENNRTKKKGAVPTDAILILPTLSKPTNEVMRLLTLSPNQRKNVVQANQKETGTVERLAPATLKEFSLIYFRQPTKDVNRQVISRNAAPEKLWVCSREPIRQPLLKKLVGNPDLSHKACLAFTDIFFFPSELRIKRSLFLLDYFVPILKYMGDYPTKQLQSPIVLTDQIFGPATKYEVLRDEIYCQIMKQMTNNNNRLSMELGWQLLWLCCGLFPPSQALLKHAHRFVESRRREPLASDCLKRMQSLLRLEPRKLQPHLVEVNAIQLNSTQILHKVHFPNDTDEVFEVTSTTRVRDLIQSIVRKLSLASAEGYSVFIKTHNKVLSLNEPEYFFDNLRQITDWSEKMTRIKDIGSVNTPYDVFFMRKLWFNVVPGKDAKADLILHFPQELPKYLRGYHACSREEMIHIAALLFRIKVNNDRSQFATIPKMLKELVPPDQLKTLSENEWKKLIVATYNKQGKMTIEEAKAAFLKAVYRWPTFGCAFFEVKVSETENERAPPTPYIISTHAGAGRGADSTHFFVFIQSSHLHLLSKGNVFSSVLINVFFQQTSEPSFPDIVLIAIGKLGLTISHPKTKEVLATHPFNRIANWSSGSTYFHMTIGSLVKGKKFLCETSLVRSSCNRGSSMRGCSFHLLSFHFLSVFPLGRVTKWTICSPPTSTCT</sequence>
<keyword evidence="3 11" id="KW-0728">SH3 domain</keyword>
<feature type="domain" description="Myosin motor" evidence="17">
    <location>
        <begin position="1"/>
        <end position="451"/>
    </location>
</feature>
<evidence type="ECO:0000256" key="12">
    <source>
        <dbReference type="PROSITE-ProRule" id="PRU00782"/>
    </source>
</evidence>
<dbReference type="PROSITE" id="PS50096">
    <property type="entry name" value="IQ"/>
    <property type="match status" value="2"/>
</dbReference>
<dbReference type="GO" id="GO:0005737">
    <property type="term" value="C:cytoplasm"/>
    <property type="evidence" value="ECO:0007669"/>
    <property type="project" value="UniProtKB-SubCell"/>
</dbReference>
<comment type="subcellular location">
    <subcellularLocation>
        <location evidence="1">Cytoplasm</location>
    </subcellularLocation>
</comment>
<keyword evidence="13" id="KW-0472">Membrane</keyword>
<feature type="domain" description="MyTH4" evidence="16">
    <location>
        <begin position="1226"/>
        <end position="1397"/>
    </location>
</feature>
<dbReference type="SUPFAM" id="SSF47031">
    <property type="entry name" value="Second domain of FERM"/>
    <property type="match status" value="2"/>
</dbReference>
<dbReference type="PANTHER" id="PTHR22692">
    <property type="entry name" value="MYOSIN VII, XV"/>
    <property type="match status" value="1"/>
</dbReference>
<dbReference type="Gene3D" id="1.20.5.190">
    <property type="match status" value="1"/>
</dbReference>
<dbReference type="PROSITE" id="PS51016">
    <property type="entry name" value="MYTH4"/>
    <property type="match status" value="2"/>
</dbReference>
<gene>
    <name evidence="18" type="ORF">GSTENG00025745001</name>
</gene>
<keyword evidence="13" id="KW-0812">Transmembrane</keyword>
<dbReference type="InterPro" id="IPR038185">
    <property type="entry name" value="MyTH4_dom_sf"/>
</dbReference>
<feature type="transmembrane region" description="Helical" evidence="13">
    <location>
        <begin position="235"/>
        <end position="256"/>
    </location>
</feature>
<dbReference type="CDD" id="cd17092">
    <property type="entry name" value="FERM1_F1_Myosin-VII"/>
    <property type="match status" value="1"/>
</dbReference>
<dbReference type="GO" id="GO:0005524">
    <property type="term" value="F:ATP binding"/>
    <property type="evidence" value="ECO:0007669"/>
    <property type="project" value="UniProtKB-KW"/>
</dbReference>
<name>Q4S133_TETNG</name>
<dbReference type="SMART" id="SM00015">
    <property type="entry name" value="IQ"/>
    <property type="match status" value="2"/>
</dbReference>
<evidence type="ECO:0000256" key="9">
    <source>
        <dbReference type="ARBA" id="ARBA00023175"/>
    </source>
</evidence>
<dbReference type="CDD" id="cd17093">
    <property type="entry name" value="FERM2_F1_Myosin-VII"/>
    <property type="match status" value="1"/>
</dbReference>
<dbReference type="Pfam" id="PF21998">
    <property type="entry name" value="FERM_C1_MyoVII"/>
    <property type="match status" value="1"/>
</dbReference>
<keyword evidence="9" id="KW-0505">Motor protein</keyword>
<dbReference type="Pfam" id="PF00612">
    <property type="entry name" value="IQ"/>
    <property type="match status" value="2"/>
</dbReference>
<dbReference type="SMART" id="SM00295">
    <property type="entry name" value="B41"/>
    <property type="match status" value="2"/>
</dbReference>
<dbReference type="SUPFAM" id="SSF50729">
    <property type="entry name" value="PH domain-like"/>
    <property type="match status" value="1"/>
</dbReference>
<keyword evidence="10 12" id="KW-0009">Actin-binding</keyword>
<dbReference type="InterPro" id="IPR035963">
    <property type="entry name" value="FERM_2"/>
</dbReference>
<comment type="similarity">
    <text evidence="2 12">Belongs to the TRAFAC class myosin-kinesin ATPase superfamily. Myosin family.</text>
</comment>
<dbReference type="InterPro" id="IPR000048">
    <property type="entry name" value="IQ_motif_EF-hand-BS"/>
</dbReference>
<organism evidence="18">
    <name type="scientific">Tetraodon nigroviridis</name>
    <name type="common">Spotted green pufferfish</name>
    <name type="synonym">Chelonodon nigroviridis</name>
    <dbReference type="NCBI Taxonomy" id="99883"/>
    <lineage>
        <taxon>Eukaryota</taxon>
        <taxon>Metazoa</taxon>
        <taxon>Chordata</taxon>
        <taxon>Craniata</taxon>
        <taxon>Vertebrata</taxon>
        <taxon>Euteleostomi</taxon>
        <taxon>Actinopterygii</taxon>
        <taxon>Neopterygii</taxon>
        <taxon>Teleostei</taxon>
        <taxon>Neoteleostei</taxon>
        <taxon>Acanthomorphata</taxon>
        <taxon>Eupercaria</taxon>
        <taxon>Tetraodontiformes</taxon>
        <taxon>Tetradontoidea</taxon>
        <taxon>Tetraodontidae</taxon>
        <taxon>Tetraodon</taxon>
    </lineage>
</organism>
<dbReference type="SUPFAM" id="SSF54236">
    <property type="entry name" value="Ubiquitin-like"/>
    <property type="match status" value="2"/>
</dbReference>
<dbReference type="CDD" id="cd14473">
    <property type="entry name" value="FERM_B-lobe"/>
    <property type="match status" value="2"/>
</dbReference>
<dbReference type="InterPro" id="IPR019748">
    <property type="entry name" value="FERM_central"/>
</dbReference>
<dbReference type="InterPro" id="IPR019749">
    <property type="entry name" value="Band_41_domain"/>
</dbReference>
<keyword evidence="8 12" id="KW-0518">Myosin</keyword>
<evidence type="ECO:0000256" key="2">
    <source>
        <dbReference type="ARBA" id="ARBA00008314"/>
    </source>
</evidence>
<dbReference type="InterPro" id="IPR036961">
    <property type="entry name" value="Kinesin_motor_dom_sf"/>
</dbReference>
<feature type="domain" description="MyTH4" evidence="16">
    <location>
        <begin position="615"/>
        <end position="779"/>
    </location>
</feature>
<evidence type="ECO:0000259" key="15">
    <source>
        <dbReference type="PROSITE" id="PS50057"/>
    </source>
</evidence>
<evidence type="ECO:0000256" key="6">
    <source>
        <dbReference type="ARBA" id="ARBA00022741"/>
    </source>
</evidence>
<evidence type="ECO:0000259" key="16">
    <source>
        <dbReference type="PROSITE" id="PS51016"/>
    </source>
</evidence>
<keyword evidence="5" id="KW-0677">Repeat</keyword>